<keyword evidence="2" id="KW-1185">Reference proteome</keyword>
<name>U4LGF9_PYROM</name>
<organism evidence="1 2">
    <name type="scientific">Pyronema omphalodes (strain CBS 100304)</name>
    <name type="common">Pyronema confluens</name>
    <dbReference type="NCBI Taxonomy" id="1076935"/>
    <lineage>
        <taxon>Eukaryota</taxon>
        <taxon>Fungi</taxon>
        <taxon>Dikarya</taxon>
        <taxon>Ascomycota</taxon>
        <taxon>Pezizomycotina</taxon>
        <taxon>Pezizomycetes</taxon>
        <taxon>Pezizales</taxon>
        <taxon>Pyronemataceae</taxon>
        <taxon>Pyronema</taxon>
    </lineage>
</organism>
<dbReference type="EMBL" id="HF935557">
    <property type="protein sequence ID" value="CCX31194.1"/>
    <property type="molecule type" value="Genomic_DNA"/>
</dbReference>
<dbReference type="Proteomes" id="UP000018144">
    <property type="component" value="Unassembled WGS sequence"/>
</dbReference>
<protein>
    <submittedName>
        <fullName evidence="1">Uncharacterized protein</fullName>
    </submittedName>
</protein>
<evidence type="ECO:0000313" key="1">
    <source>
        <dbReference type="EMBL" id="CCX31194.1"/>
    </source>
</evidence>
<sequence>MNSSGTASVFISSLHSFEPDIIAYSHAKDPRPYICIFPHIRSSCLTKSRTALQRRGTSATRCTAVLFIYSTVVDLHRRTRSRGSIILHAGAGLVNARTNCRVGSIPAIKSSDRGAQESEWDGWAGSPSGEVPTYEPIRLMKIQ</sequence>
<proteinExistence type="predicted"/>
<evidence type="ECO:0000313" key="2">
    <source>
        <dbReference type="Proteomes" id="UP000018144"/>
    </source>
</evidence>
<gene>
    <name evidence="1" type="ORF">PCON_10322</name>
</gene>
<accession>U4LGF9</accession>
<reference evidence="1 2" key="1">
    <citation type="journal article" date="2013" name="PLoS Genet.">
        <title>The genome and development-dependent transcriptomes of Pyronema confluens: a window into fungal evolution.</title>
        <authorList>
            <person name="Traeger S."/>
            <person name="Altegoer F."/>
            <person name="Freitag M."/>
            <person name="Gabaldon T."/>
            <person name="Kempken F."/>
            <person name="Kumar A."/>
            <person name="Marcet-Houben M."/>
            <person name="Poggeler S."/>
            <person name="Stajich J.E."/>
            <person name="Nowrousian M."/>
        </authorList>
    </citation>
    <scope>NUCLEOTIDE SEQUENCE [LARGE SCALE GENOMIC DNA]</scope>
    <source>
        <strain evidence="2">CBS 100304</strain>
        <tissue evidence="1">Vegetative mycelium</tissue>
    </source>
</reference>
<dbReference type="AlphaFoldDB" id="U4LGF9"/>